<accession>A0A2R5GRG7</accession>
<keyword evidence="2" id="KW-0472">Membrane</keyword>
<name>A0A2R5GRG7_9STRA</name>
<evidence type="ECO:0000313" key="4">
    <source>
        <dbReference type="EMBL" id="GBG31233.1"/>
    </source>
</evidence>
<dbReference type="Proteomes" id="UP000241890">
    <property type="component" value="Unassembled WGS sequence"/>
</dbReference>
<sequence>MQELNVALAKLARQDKTSGSRVNAAAEQARRFFKRDADATVRRLTDYFSEHGPDGYLRALYVLNTALVEEKKKRTKSGKSSASKADGKTSYMAEMFRPRLGRMIEAFRSADQDTKRQVSKVLGRWKKYELFSETELDQWAAKSGCTVGLVDPKADKSKDARSSTGPGGPGSTLPQRLAQGVAPPGGPPGQPYPPNAPPTQYIGYDRDRPAYGQGGPSPGGPPSQQYSSFQGEAPQGQPGGGGGNNGAVAVLIVVVVVVVVVLLMIAIAITGTVIVIDMIVIATGPEAETVAAAGVTEIATIEATSVGLGLPVMMTADLGLEDLPRTIAMGEEARCLQVLHSVVREDLLEPDWTLDRRNLFLRK</sequence>
<feature type="transmembrane region" description="Helical" evidence="2">
    <location>
        <begin position="247"/>
        <end position="276"/>
    </location>
</feature>
<feature type="compositionally biased region" description="Low complexity" evidence="1">
    <location>
        <begin position="222"/>
        <end position="236"/>
    </location>
</feature>
<keyword evidence="5" id="KW-1185">Reference proteome</keyword>
<reference evidence="4 5" key="1">
    <citation type="submission" date="2017-12" db="EMBL/GenBank/DDBJ databases">
        <title>Sequencing, de novo assembly and annotation of complete genome of a new Thraustochytrid species, strain FCC1311.</title>
        <authorList>
            <person name="Sedici K."/>
            <person name="Godart F."/>
            <person name="Aiese Cigliano R."/>
            <person name="Sanseverino W."/>
            <person name="Barakat M."/>
            <person name="Ortet P."/>
            <person name="Marechal E."/>
            <person name="Cagnac O."/>
            <person name="Amato A."/>
        </authorList>
    </citation>
    <scope>NUCLEOTIDE SEQUENCE [LARGE SCALE GENOMIC DNA]</scope>
</reference>
<comment type="caution">
    <text evidence="4">The sequence shown here is derived from an EMBL/GenBank/DDBJ whole genome shotgun (WGS) entry which is preliminary data.</text>
</comment>
<evidence type="ECO:0000313" key="5">
    <source>
        <dbReference type="Proteomes" id="UP000241890"/>
    </source>
</evidence>
<keyword evidence="2" id="KW-0812">Transmembrane</keyword>
<feature type="domain" description="CID" evidence="3">
    <location>
        <begin position="8"/>
        <end position="138"/>
    </location>
</feature>
<dbReference type="AlphaFoldDB" id="A0A2R5GRG7"/>
<dbReference type="InterPro" id="IPR008942">
    <property type="entry name" value="ENTH_VHS"/>
</dbReference>
<protein>
    <recommendedName>
        <fullName evidence="3">CID domain-containing protein</fullName>
    </recommendedName>
</protein>
<dbReference type="InParanoid" id="A0A2R5GRG7"/>
<dbReference type="InterPro" id="IPR006569">
    <property type="entry name" value="CID_dom"/>
</dbReference>
<dbReference type="Pfam" id="PF04818">
    <property type="entry name" value="CID"/>
    <property type="match status" value="1"/>
</dbReference>
<evidence type="ECO:0000256" key="1">
    <source>
        <dbReference type="SAM" id="MobiDB-lite"/>
    </source>
</evidence>
<proteinExistence type="predicted"/>
<feature type="compositionally biased region" description="Pro residues" evidence="1">
    <location>
        <begin position="184"/>
        <end position="197"/>
    </location>
</feature>
<evidence type="ECO:0000259" key="3">
    <source>
        <dbReference type="Pfam" id="PF04818"/>
    </source>
</evidence>
<feature type="compositionally biased region" description="Basic and acidic residues" evidence="1">
    <location>
        <begin position="152"/>
        <end position="161"/>
    </location>
</feature>
<gene>
    <name evidence="4" type="ORF">FCC1311_074542</name>
</gene>
<keyword evidence="2" id="KW-1133">Transmembrane helix</keyword>
<organism evidence="4 5">
    <name type="scientific">Hondaea fermentalgiana</name>
    <dbReference type="NCBI Taxonomy" id="2315210"/>
    <lineage>
        <taxon>Eukaryota</taxon>
        <taxon>Sar</taxon>
        <taxon>Stramenopiles</taxon>
        <taxon>Bigyra</taxon>
        <taxon>Labyrinthulomycetes</taxon>
        <taxon>Thraustochytrida</taxon>
        <taxon>Thraustochytriidae</taxon>
        <taxon>Hondaea</taxon>
    </lineage>
</organism>
<dbReference type="Gene3D" id="1.25.40.90">
    <property type="match status" value="1"/>
</dbReference>
<evidence type="ECO:0000256" key="2">
    <source>
        <dbReference type="SAM" id="Phobius"/>
    </source>
</evidence>
<dbReference type="EMBL" id="BEYU01000094">
    <property type="protein sequence ID" value="GBG31233.1"/>
    <property type="molecule type" value="Genomic_DNA"/>
</dbReference>
<feature type="region of interest" description="Disordered" evidence="1">
    <location>
        <begin position="148"/>
        <end position="241"/>
    </location>
</feature>